<dbReference type="InterPro" id="IPR032104">
    <property type="entry name" value="Spaetzle"/>
</dbReference>
<organism evidence="7 8">
    <name type="scientific">Parthenolecanium corni</name>
    <dbReference type="NCBI Taxonomy" id="536013"/>
    <lineage>
        <taxon>Eukaryota</taxon>
        <taxon>Metazoa</taxon>
        <taxon>Ecdysozoa</taxon>
        <taxon>Arthropoda</taxon>
        <taxon>Hexapoda</taxon>
        <taxon>Insecta</taxon>
        <taxon>Pterygota</taxon>
        <taxon>Neoptera</taxon>
        <taxon>Paraneoptera</taxon>
        <taxon>Hemiptera</taxon>
        <taxon>Sternorrhyncha</taxon>
        <taxon>Coccoidea</taxon>
        <taxon>Coccidae</taxon>
        <taxon>Parthenolecanium</taxon>
    </lineage>
</organism>
<dbReference type="Gene3D" id="2.10.90.10">
    <property type="entry name" value="Cystine-knot cytokines"/>
    <property type="match status" value="1"/>
</dbReference>
<feature type="region of interest" description="Disordered" evidence="5">
    <location>
        <begin position="106"/>
        <end position="156"/>
    </location>
</feature>
<feature type="region of interest" description="Disordered" evidence="5">
    <location>
        <begin position="216"/>
        <end position="245"/>
    </location>
</feature>
<evidence type="ECO:0000259" key="6">
    <source>
        <dbReference type="Pfam" id="PF16077"/>
    </source>
</evidence>
<dbReference type="GO" id="GO:0005121">
    <property type="term" value="F:Toll binding"/>
    <property type="evidence" value="ECO:0007669"/>
    <property type="project" value="TreeGrafter"/>
</dbReference>
<evidence type="ECO:0000313" key="8">
    <source>
        <dbReference type="Proteomes" id="UP001367676"/>
    </source>
</evidence>
<dbReference type="Proteomes" id="UP001367676">
    <property type="component" value="Unassembled WGS sequence"/>
</dbReference>
<dbReference type="Pfam" id="PF16077">
    <property type="entry name" value="Spaetzle"/>
    <property type="match status" value="1"/>
</dbReference>
<feature type="compositionally biased region" description="Polar residues" evidence="5">
    <location>
        <begin position="131"/>
        <end position="142"/>
    </location>
</feature>
<dbReference type="GO" id="GO:0021556">
    <property type="term" value="P:central nervous system formation"/>
    <property type="evidence" value="ECO:0007669"/>
    <property type="project" value="TreeGrafter"/>
</dbReference>
<keyword evidence="8" id="KW-1185">Reference proteome</keyword>
<sequence length="343" mass="38177">MALTYHINIAVCSFPCEFLYGGCKHNLEILPPVLALPLKIAHASAHRNPHAYVPSLPGKLPQCAKLGHTFCEKIDKYPSDLIRTLAAKAHFNLKTLFIDESAVGNSHTSHKNRPYGPAANAYGPPPHSKGPSPNTSPHTSAHSLAHASPEHGHQYSTPATHVHVHLNNVQVFNQSSQSSGYPDRHYPLDESLTHLVDPALYASFSDFSTYNPNEWWKRSERSSSQTSSQRKRRQTSPPSGTELCPTRSQFIMPRAAVNNRGEWKYVVNIDQGSQKYTQLVRSETCLTTECNGICSVPNGYTSRCQQKYVQKRLVALEGTGSNLYTDVFWFPHCCVCQIAPDIR</sequence>
<evidence type="ECO:0000256" key="2">
    <source>
        <dbReference type="ARBA" id="ARBA00022729"/>
    </source>
</evidence>
<dbReference type="EMBL" id="JBBCAQ010000010">
    <property type="protein sequence ID" value="KAK7601567.1"/>
    <property type="molecule type" value="Genomic_DNA"/>
</dbReference>
<protein>
    <recommendedName>
        <fullName evidence="6">Spaetzle domain-containing protein</fullName>
    </recommendedName>
</protein>
<accession>A0AAN9TMS5</accession>
<dbReference type="PANTHER" id="PTHR23199:SF16">
    <property type="entry name" value="PROTEIN SPAETZLE 5"/>
    <property type="match status" value="1"/>
</dbReference>
<dbReference type="FunFam" id="2.10.90.10:FF:000018">
    <property type="entry name" value="Spatzle 4"/>
    <property type="match status" value="1"/>
</dbReference>
<dbReference type="InterPro" id="IPR029034">
    <property type="entry name" value="Cystine-knot_cytokine"/>
</dbReference>
<comment type="caution">
    <text evidence="7">The sequence shown here is derived from an EMBL/GenBank/DDBJ whole genome shotgun (WGS) entry which is preliminary data.</text>
</comment>
<evidence type="ECO:0000313" key="7">
    <source>
        <dbReference type="EMBL" id="KAK7601567.1"/>
    </source>
</evidence>
<dbReference type="GO" id="GO:0008083">
    <property type="term" value="F:growth factor activity"/>
    <property type="evidence" value="ECO:0007669"/>
    <property type="project" value="TreeGrafter"/>
</dbReference>
<dbReference type="AlphaFoldDB" id="A0AAN9TMS5"/>
<keyword evidence="4" id="KW-0325">Glycoprotein</keyword>
<keyword evidence="3" id="KW-1015">Disulfide bond</keyword>
<dbReference type="InterPro" id="IPR052444">
    <property type="entry name" value="Spz/Toll_ligand-like"/>
</dbReference>
<evidence type="ECO:0000256" key="3">
    <source>
        <dbReference type="ARBA" id="ARBA00023157"/>
    </source>
</evidence>
<keyword evidence="2" id="KW-0732">Signal</keyword>
<dbReference type="SUPFAM" id="SSF57501">
    <property type="entry name" value="Cystine-knot cytokines"/>
    <property type="match status" value="1"/>
</dbReference>
<proteinExistence type="predicted"/>
<evidence type="ECO:0000256" key="5">
    <source>
        <dbReference type="SAM" id="MobiDB-lite"/>
    </source>
</evidence>
<comment type="subunit">
    <text evidence="1">Homodimer; disulfide-linked.</text>
</comment>
<feature type="domain" description="Spaetzle" evidence="6">
    <location>
        <begin position="242"/>
        <end position="338"/>
    </location>
</feature>
<gene>
    <name evidence="7" type="ORF">V9T40_009008</name>
</gene>
<reference evidence="7 8" key="1">
    <citation type="submission" date="2024-03" db="EMBL/GenBank/DDBJ databases">
        <title>Adaptation during the transition from Ophiocordyceps entomopathogen to insect associate is accompanied by gene loss and intensified selection.</title>
        <authorList>
            <person name="Ward C.M."/>
            <person name="Onetto C.A."/>
            <person name="Borneman A.R."/>
        </authorList>
    </citation>
    <scope>NUCLEOTIDE SEQUENCE [LARGE SCALE GENOMIC DNA]</scope>
    <source>
        <strain evidence="7">AWRI1</strain>
        <tissue evidence="7">Single Adult Female</tissue>
    </source>
</reference>
<evidence type="ECO:0000256" key="4">
    <source>
        <dbReference type="ARBA" id="ARBA00023180"/>
    </source>
</evidence>
<name>A0AAN9TMS5_9HEMI</name>
<dbReference type="GO" id="GO:0045087">
    <property type="term" value="P:innate immune response"/>
    <property type="evidence" value="ECO:0007669"/>
    <property type="project" value="TreeGrafter"/>
</dbReference>
<dbReference type="GO" id="GO:0005615">
    <property type="term" value="C:extracellular space"/>
    <property type="evidence" value="ECO:0007669"/>
    <property type="project" value="UniProtKB-ARBA"/>
</dbReference>
<evidence type="ECO:0000256" key="1">
    <source>
        <dbReference type="ARBA" id="ARBA00011748"/>
    </source>
</evidence>
<dbReference type="PANTHER" id="PTHR23199">
    <property type="entry name" value="NEUROTROPHIN 1-RELATED"/>
    <property type="match status" value="1"/>
</dbReference>